<evidence type="ECO:0000313" key="2">
    <source>
        <dbReference type="Proteomes" id="UP001223420"/>
    </source>
</evidence>
<sequence>MTSAERPDPAPRTRWSRYRVGLDALASFWPVASEPIRYPHRDETEALRGDFRRIGDDLRGVIEREAAREPIKQD</sequence>
<dbReference type="Proteomes" id="UP001223420">
    <property type="component" value="Unassembled WGS sequence"/>
</dbReference>
<comment type="caution">
    <text evidence="1">The sequence shown here is derived from an EMBL/GenBank/DDBJ whole genome shotgun (WGS) entry which is preliminary data.</text>
</comment>
<protein>
    <submittedName>
        <fullName evidence="1">Uncharacterized protein</fullName>
    </submittedName>
</protein>
<accession>A0AAJ1WWY8</accession>
<dbReference type="RefSeq" id="WP_039903449.1">
    <property type="nucleotide sequence ID" value="NZ_FOQW01000015.1"/>
</dbReference>
<organism evidence="1 2">
    <name type="scientific">Methylobacterium brachiatum</name>
    <dbReference type="NCBI Taxonomy" id="269660"/>
    <lineage>
        <taxon>Bacteria</taxon>
        <taxon>Pseudomonadati</taxon>
        <taxon>Pseudomonadota</taxon>
        <taxon>Alphaproteobacteria</taxon>
        <taxon>Hyphomicrobiales</taxon>
        <taxon>Methylobacteriaceae</taxon>
        <taxon>Methylobacterium</taxon>
    </lineage>
</organism>
<name>A0AAJ1WWY8_9HYPH</name>
<reference evidence="1" key="1">
    <citation type="submission" date="2023-07" db="EMBL/GenBank/DDBJ databases">
        <title>Genomic Encyclopedia of Type Strains, Phase IV (KMG-IV): sequencing the most valuable type-strain genomes for metagenomic binning, comparative biology and taxonomic classification.</title>
        <authorList>
            <person name="Goeker M."/>
        </authorList>
    </citation>
    <scope>NUCLEOTIDE SEQUENCE</scope>
    <source>
        <strain evidence="1">DSM 19569</strain>
    </source>
</reference>
<gene>
    <name evidence="1" type="ORF">QO001_002604</name>
</gene>
<dbReference type="GeneID" id="90835644"/>
<proteinExistence type="predicted"/>
<dbReference type="AlphaFoldDB" id="A0AAJ1WWY8"/>
<dbReference type="EMBL" id="JAUSWL010000004">
    <property type="protein sequence ID" value="MDQ0543675.1"/>
    <property type="molecule type" value="Genomic_DNA"/>
</dbReference>
<evidence type="ECO:0000313" key="1">
    <source>
        <dbReference type="EMBL" id="MDQ0543675.1"/>
    </source>
</evidence>